<accession>A0A9N9B174</accession>
<dbReference type="Proteomes" id="UP000789572">
    <property type="component" value="Unassembled WGS sequence"/>
</dbReference>
<dbReference type="EMBL" id="CAJVPJ010000663">
    <property type="protein sequence ID" value="CAG8547054.1"/>
    <property type="molecule type" value="Genomic_DNA"/>
</dbReference>
<gene>
    <name evidence="1" type="ORF">POCULU_LOCUS4828</name>
</gene>
<proteinExistence type="predicted"/>
<organism evidence="1 2">
    <name type="scientific">Paraglomus occultum</name>
    <dbReference type="NCBI Taxonomy" id="144539"/>
    <lineage>
        <taxon>Eukaryota</taxon>
        <taxon>Fungi</taxon>
        <taxon>Fungi incertae sedis</taxon>
        <taxon>Mucoromycota</taxon>
        <taxon>Glomeromycotina</taxon>
        <taxon>Glomeromycetes</taxon>
        <taxon>Paraglomerales</taxon>
        <taxon>Paraglomeraceae</taxon>
        <taxon>Paraglomus</taxon>
    </lineage>
</organism>
<protein>
    <submittedName>
        <fullName evidence="1">10626_t:CDS:1</fullName>
    </submittedName>
</protein>
<keyword evidence="2" id="KW-1185">Reference proteome</keyword>
<dbReference type="OrthoDB" id="2431067at2759"/>
<reference evidence="1" key="1">
    <citation type="submission" date="2021-06" db="EMBL/GenBank/DDBJ databases">
        <authorList>
            <person name="Kallberg Y."/>
            <person name="Tangrot J."/>
            <person name="Rosling A."/>
        </authorList>
    </citation>
    <scope>NUCLEOTIDE SEQUENCE</scope>
    <source>
        <strain evidence="1">IA702</strain>
    </source>
</reference>
<evidence type="ECO:0000313" key="2">
    <source>
        <dbReference type="Proteomes" id="UP000789572"/>
    </source>
</evidence>
<comment type="caution">
    <text evidence="1">The sequence shown here is derived from an EMBL/GenBank/DDBJ whole genome shotgun (WGS) entry which is preliminary data.</text>
</comment>
<evidence type="ECO:0000313" key="1">
    <source>
        <dbReference type="EMBL" id="CAG8547054.1"/>
    </source>
</evidence>
<feature type="non-terminal residue" evidence="1">
    <location>
        <position position="1"/>
    </location>
</feature>
<name>A0A9N9B174_9GLOM</name>
<dbReference type="AlphaFoldDB" id="A0A9N9B174"/>
<sequence>LTLKQALDSINKDLKRISKYGSDAKCREKAESIIVNWKKLNNSWLFGYELLVPAKPYTLGRSE</sequence>